<evidence type="ECO:0000313" key="2">
    <source>
        <dbReference type="Proteomes" id="UP001231736"/>
    </source>
</evidence>
<dbReference type="PANTHER" id="PTHR36195:SF4">
    <property type="entry name" value="DOMAIN PROTEIN, PUTATIVE (AFU_ORTHOLOGUE AFUA_5G01990)-RELATED"/>
    <property type="match status" value="1"/>
</dbReference>
<dbReference type="Proteomes" id="UP001231736">
    <property type="component" value="Unassembled WGS sequence"/>
</dbReference>
<dbReference type="RefSeq" id="WP_306374350.1">
    <property type="nucleotide sequence ID" value="NZ_JASAYK010000004.1"/>
</dbReference>
<dbReference type="GO" id="GO:0004096">
    <property type="term" value="F:catalase activity"/>
    <property type="evidence" value="ECO:0007669"/>
    <property type="project" value="UniProtKB-EC"/>
</dbReference>
<evidence type="ECO:0000313" key="1">
    <source>
        <dbReference type="EMBL" id="MDP8173934.1"/>
    </source>
</evidence>
<reference evidence="1" key="1">
    <citation type="journal article" date="2023" name="Front. Microbiol.">
        <title>Phylogeography and host specificity of Pasteurellaceae pathogenic to sea-farmed fish in the north-east Atlantic.</title>
        <authorList>
            <person name="Gulla S."/>
            <person name="Colquhoun D.J."/>
            <person name="Olsen A.B."/>
            <person name="Spilsberg B."/>
            <person name="Lagesen K."/>
            <person name="Aakesson C.P."/>
            <person name="Strom S."/>
            <person name="Manji F."/>
            <person name="Birkbeck T.H."/>
            <person name="Nilsen H.K."/>
        </authorList>
    </citation>
    <scope>NUCLEOTIDE SEQUENCE</scope>
    <source>
        <strain evidence="1">98B1</strain>
    </source>
</reference>
<sequence length="357" mass="40522">MLKKILLSITTIILVALLSFYAFIKATEHHHSEKEMIAEMTEILQNKMARDYQNGNTKRDAHPKTLGLLTAEFKVLDNLPTELQTEVFQAGKTYNSLIRVSNASGSIQSDKEKDFRGFAIKLIGVEGQRFNTEQHTQDFLLMSNETMPLGTVELFRDAVYYSIEWHSVVLGLKFALTGNLGVLKALANGVKNHTSPLDISYWSTTPYQFGNTQVKYKIVPTSTFKSKLPTPLTDNYLTDNMANHLAKESVTFDFYVQKFIDEKQTPIEDASVQWKSPFIKVAILTIPQQTMNTPERFALAEQLSFSPANAVKAHKPLGGLNRARIEIYKTLSNYRHRTNQERLIEPSMIVFEAVKSY</sequence>
<comment type="caution">
    <text evidence="1">The sequence shown here is derived from an EMBL/GenBank/DDBJ whole genome shotgun (WGS) entry which is preliminary data.</text>
</comment>
<dbReference type="InterPro" id="IPR020835">
    <property type="entry name" value="Catalase_sf"/>
</dbReference>
<organism evidence="1 2">
    <name type="scientific">Phocoenobacter skyensis</name>
    <dbReference type="NCBI Taxonomy" id="97481"/>
    <lineage>
        <taxon>Bacteria</taxon>
        <taxon>Pseudomonadati</taxon>
        <taxon>Pseudomonadota</taxon>
        <taxon>Gammaproteobacteria</taxon>
        <taxon>Pasteurellales</taxon>
        <taxon>Pasteurellaceae</taxon>
        <taxon>Phocoenobacter</taxon>
    </lineage>
</organism>
<dbReference type="SUPFAM" id="SSF56634">
    <property type="entry name" value="Heme-dependent catalase-like"/>
    <property type="match status" value="1"/>
</dbReference>
<dbReference type="PANTHER" id="PTHR36195">
    <property type="entry name" value="DOMAIN PROTEIN, PUTATIVE (AFU_ORTHOLOGUE AFUA_5G01990)-RELATED-RELATED"/>
    <property type="match status" value="1"/>
</dbReference>
<dbReference type="Gene3D" id="2.40.180.10">
    <property type="entry name" value="Catalase core domain"/>
    <property type="match status" value="1"/>
</dbReference>
<protein>
    <submittedName>
        <fullName evidence="1">Catalase</fullName>
        <ecNumber evidence="1">1.11.1.6</ecNumber>
    </submittedName>
</protein>
<keyword evidence="1" id="KW-0560">Oxidoreductase</keyword>
<name>A0AAJ6NBT3_9PAST</name>
<dbReference type="GO" id="GO:0020037">
    <property type="term" value="F:heme binding"/>
    <property type="evidence" value="ECO:0007669"/>
    <property type="project" value="InterPro"/>
</dbReference>
<dbReference type="AlphaFoldDB" id="A0AAJ6NBT3"/>
<dbReference type="EC" id="1.11.1.6" evidence="1"/>
<accession>A0AAJ6NBT3</accession>
<gene>
    <name evidence="1" type="ORF">QJU97_00440</name>
</gene>
<keyword evidence="1" id="KW-0575">Peroxidase</keyword>
<dbReference type="EMBL" id="JASAYT010000001">
    <property type="protein sequence ID" value="MDP8173934.1"/>
    <property type="molecule type" value="Genomic_DNA"/>
</dbReference>
<proteinExistence type="predicted"/>